<dbReference type="InterPro" id="IPR002483">
    <property type="entry name" value="PWI_dom"/>
</dbReference>
<dbReference type="Pfam" id="PF06544">
    <property type="entry name" value="Prp3_C"/>
    <property type="match status" value="1"/>
</dbReference>
<evidence type="ECO:0000313" key="16">
    <source>
        <dbReference type="Proteomes" id="UP000031443"/>
    </source>
</evidence>
<evidence type="ECO:0000256" key="4">
    <source>
        <dbReference type="ARBA" id="ARBA00022553"/>
    </source>
</evidence>
<dbReference type="InterPro" id="IPR036483">
    <property type="entry name" value="PWI_dom_sf"/>
</dbReference>
<evidence type="ECO:0000256" key="6">
    <source>
        <dbReference type="ARBA" id="ARBA00022728"/>
    </source>
</evidence>
<dbReference type="GO" id="GO:0000398">
    <property type="term" value="P:mRNA splicing, via spliceosome"/>
    <property type="evidence" value="ECO:0007669"/>
    <property type="project" value="InterPro"/>
</dbReference>
<evidence type="ECO:0000256" key="1">
    <source>
        <dbReference type="ARBA" id="ARBA00004123"/>
    </source>
</evidence>
<comment type="function">
    <text evidence="12">Plays a role in pre-mRNA splicing as component of the U4/U6-U5 tri-snRNP complex that is involved in spliceosome assembly, and as component of the precatalytic spliceosome (spliceosome B complex).</text>
</comment>
<dbReference type="NCBIfam" id="TIGR00030">
    <property type="entry name" value="S21p"/>
    <property type="match status" value="1"/>
</dbReference>
<dbReference type="PANTHER" id="PTHR14212:SF0">
    <property type="entry name" value="U4_U6 SMALL NUCLEAR RIBONUCLEOPROTEIN PRP3"/>
    <property type="match status" value="1"/>
</dbReference>
<dbReference type="Pfam" id="PF01480">
    <property type="entry name" value="PWI"/>
    <property type="match status" value="1"/>
</dbReference>
<dbReference type="AlphaFoldDB" id="M7ATC8"/>
<gene>
    <name evidence="15" type="ORF">UY3_14916</name>
</gene>
<evidence type="ECO:0000313" key="15">
    <source>
        <dbReference type="EMBL" id="EMP27939.1"/>
    </source>
</evidence>
<organism evidence="15 16">
    <name type="scientific">Chelonia mydas</name>
    <name type="common">Green sea-turtle</name>
    <name type="synonym">Chelonia agassizi</name>
    <dbReference type="NCBI Taxonomy" id="8469"/>
    <lineage>
        <taxon>Eukaryota</taxon>
        <taxon>Metazoa</taxon>
        <taxon>Chordata</taxon>
        <taxon>Craniata</taxon>
        <taxon>Vertebrata</taxon>
        <taxon>Euteleostomi</taxon>
        <taxon>Archelosauria</taxon>
        <taxon>Testudinata</taxon>
        <taxon>Testudines</taxon>
        <taxon>Cryptodira</taxon>
        <taxon>Durocryptodira</taxon>
        <taxon>Americhelydia</taxon>
        <taxon>Chelonioidea</taxon>
        <taxon>Cheloniidae</taxon>
        <taxon>Chelonia</taxon>
    </lineage>
</organism>
<dbReference type="SMART" id="SM00311">
    <property type="entry name" value="PWI"/>
    <property type="match status" value="1"/>
</dbReference>
<evidence type="ECO:0000259" key="14">
    <source>
        <dbReference type="PROSITE" id="PS51025"/>
    </source>
</evidence>
<reference evidence="16" key="1">
    <citation type="journal article" date="2013" name="Nat. Genet.">
        <title>The draft genomes of soft-shell turtle and green sea turtle yield insights into the development and evolution of the turtle-specific body plan.</title>
        <authorList>
            <person name="Wang Z."/>
            <person name="Pascual-Anaya J."/>
            <person name="Zadissa A."/>
            <person name="Li W."/>
            <person name="Niimura Y."/>
            <person name="Huang Z."/>
            <person name="Li C."/>
            <person name="White S."/>
            <person name="Xiong Z."/>
            <person name="Fang D."/>
            <person name="Wang B."/>
            <person name="Ming Y."/>
            <person name="Chen Y."/>
            <person name="Zheng Y."/>
            <person name="Kuraku S."/>
            <person name="Pignatelli M."/>
            <person name="Herrero J."/>
            <person name="Beal K."/>
            <person name="Nozawa M."/>
            <person name="Li Q."/>
            <person name="Wang J."/>
            <person name="Zhang H."/>
            <person name="Yu L."/>
            <person name="Shigenobu S."/>
            <person name="Wang J."/>
            <person name="Liu J."/>
            <person name="Flicek P."/>
            <person name="Searle S."/>
            <person name="Wang J."/>
            <person name="Kuratani S."/>
            <person name="Yin Y."/>
            <person name="Aken B."/>
            <person name="Zhang G."/>
            <person name="Irie N."/>
        </authorList>
    </citation>
    <scope>NUCLEOTIDE SEQUENCE [LARGE SCALE GENOMIC DNA]</scope>
</reference>
<dbReference type="Pfam" id="PF01165">
    <property type="entry name" value="Ribosomal_S21"/>
    <property type="match status" value="1"/>
</dbReference>
<evidence type="ECO:0000256" key="10">
    <source>
        <dbReference type="ARBA" id="ARBA00023274"/>
    </source>
</evidence>
<evidence type="ECO:0000256" key="7">
    <source>
        <dbReference type="ARBA" id="ARBA00022980"/>
    </source>
</evidence>
<evidence type="ECO:0000256" key="5">
    <source>
        <dbReference type="ARBA" id="ARBA00022664"/>
    </source>
</evidence>
<dbReference type="InterPro" id="IPR027104">
    <property type="entry name" value="Prp3"/>
</dbReference>
<dbReference type="GO" id="GO:0046540">
    <property type="term" value="C:U4/U6 x U5 tri-snRNP complex"/>
    <property type="evidence" value="ECO:0007669"/>
    <property type="project" value="InterPro"/>
</dbReference>
<dbReference type="PROSITE" id="PS51025">
    <property type="entry name" value="PWI"/>
    <property type="match status" value="1"/>
</dbReference>
<dbReference type="InterPro" id="IPR010541">
    <property type="entry name" value="Prp3_C"/>
</dbReference>
<feature type="domain" description="PWI" evidence="14">
    <location>
        <begin position="192"/>
        <end position="289"/>
    </location>
</feature>
<dbReference type="InterPro" id="IPR013881">
    <property type="entry name" value="Pre-mRNA_splic_Prp3_dom"/>
</dbReference>
<dbReference type="InterPro" id="IPR038380">
    <property type="entry name" value="Ribosomal_bS21_sf"/>
</dbReference>
<evidence type="ECO:0000256" key="13">
    <source>
        <dbReference type="SAM" id="MobiDB-lite"/>
    </source>
</evidence>
<dbReference type="Proteomes" id="UP000031443">
    <property type="component" value="Unassembled WGS sequence"/>
</dbReference>
<sequence>MHVVGHWKEKLMAEEQEQKTALDGRCGILGGPKGLFIHQEMSRGSCRMGYHGCKPPGMEKPPKKKDSKTFAGPYHGGPAVVLSCGLSTLYQVITDLLSELRSLAKVHHDLPPIPHSRDRNQDEIFTLILVTGVGVDGIIEDAKRRRYYEKPCRKRQRETYEMCRRIYNTEMARKIAFLMRKNRQDPWLGCKIQIIEVSLPVKMSLSKRELDELKPWIEKTVKRVLGFSEPTVVTAALNCVGKGMDKKKAADHLKPFLDDSTLRFVDKLFEAVEEGRSSRHSKSNSDRNRKRELKDVFGDETEISKESSGVKKRRIPRFEEVEEEPEVIPGPPSESPGMLTKLQIKQMMEAATRQIEERKKQLSFISPPAPQPKTPSSSQPERLPIGNTIQPSQAATFMNDAIEKARKAAELQARIQAQLALKPGLIGNANMVGLANLHAMGIAPPKVELKDQTKPTPLILDEQGRTVDATGKEIELTHRMPTLKANIRAVKREQFKQQLKEKPSEDMESNTYFDPRVSIASSQRQKRTFKFHDKGKFEKIAQRLRTKAQLEKLQAEISQAARKTGIHTSTKLALITPKKELKEGEIPEIEWWDSYIIPNGFDLTAGVYSKRDDYFGITNLVEHPAQLSPPVDSDTPVTLGVYLTKKEQKKLRRQTRREAQKELQEKVRLGLMPPPEPKVRISNLMRVLGTEAVQDPTKVEAHVRAQMAKRQKAHEEANAARKLTAEQRKAKKVKKLKEDISQGVHISVYRVRNLGNPAKKFKIEANAGQLYLTGVVVLHKDVNVVVVEGGPKAQKKFKRLMLHRIKWDEQTSNTKGDDDDESDEESVKKTNKCSLVWEGTAKDRSFGEMKFKQCPTENMAREHFKKHGAEHYWDLALSESVLESTD</sequence>
<keyword evidence="9" id="KW-0539">Nucleus</keyword>
<dbReference type="GO" id="GO:0005681">
    <property type="term" value="C:spliceosomal complex"/>
    <property type="evidence" value="ECO:0007669"/>
    <property type="project" value="UniProtKB-KW"/>
</dbReference>
<keyword evidence="10 15" id="KW-0687">Ribonucleoprotein</keyword>
<dbReference type="eggNOG" id="KOG2769">
    <property type="taxonomic scope" value="Eukaryota"/>
</dbReference>
<dbReference type="GO" id="GO:0005840">
    <property type="term" value="C:ribosome"/>
    <property type="evidence" value="ECO:0007669"/>
    <property type="project" value="UniProtKB-KW"/>
</dbReference>
<evidence type="ECO:0000256" key="8">
    <source>
        <dbReference type="ARBA" id="ARBA00023187"/>
    </source>
</evidence>
<dbReference type="Gene3D" id="1.20.5.1150">
    <property type="entry name" value="Ribosomal protein S8"/>
    <property type="match status" value="1"/>
</dbReference>
<protein>
    <recommendedName>
        <fullName evidence="3">U4/U6 small nuclear ribonucleoprotein Prp3</fullName>
    </recommendedName>
    <alternativeName>
        <fullName evidence="11">Pre-mRNA-splicing factor 3</fullName>
    </alternativeName>
</protein>
<dbReference type="STRING" id="8469.M7ATC8"/>
<dbReference type="InterPro" id="IPR001911">
    <property type="entry name" value="Ribosomal_bS21"/>
</dbReference>
<evidence type="ECO:0000256" key="11">
    <source>
        <dbReference type="ARBA" id="ARBA00032955"/>
    </source>
</evidence>
<feature type="region of interest" description="Disordered" evidence="13">
    <location>
        <begin position="275"/>
        <end position="308"/>
    </location>
</feature>
<dbReference type="GO" id="GO:0003735">
    <property type="term" value="F:structural constituent of ribosome"/>
    <property type="evidence" value="ECO:0007669"/>
    <property type="project" value="InterPro"/>
</dbReference>
<keyword evidence="8" id="KW-0508">mRNA splicing</keyword>
<dbReference type="Pfam" id="PF08572">
    <property type="entry name" value="PRP3"/>
    <property type="match status" value="1"/>
</dbReference>
<keyword evidence="5" id="KW-0507">mRNA processing</keyword>
<dbReference type="CDD" id="cd24162">
    <property type="entry name" value="Prp3_C"/>
    <property type="match status" value="1"/>
</dbReference>
<evidence type="ECO:0000256" key="2">
    <source>
        <dbReference type="ARBA" id="ARBA00006640"/>
    </source>
</evidence>
<dbReference type="EMBL" id="KB565896">
    <property type="protein sequence ID" value="EMP27939.1"/>
    <property type="molecule type" value="Genomic_DNA"/>
</dbReference>
<dbReference type="Gene3D" id="1.20.1390.10">
    <property type="entry name" value="PWI domain"/>
    <property type="match status" value="1"/>
</dbReference>
<comment type="subcellular location">
    <subcellularLocation>
        <location evidence="1">Nucleus</location>
    </subcellularLocation>
</comment>
<evidence type="ECO:0000256" key="3">
    <source>
        <dbReference type="ARBA" id="ARBA00016514"/>
    </source>
</evidence>
<evidence type="ECO:0000256" key="12">
    <source>
        <dbReference type="ARBA" id="ARBA00035603"/>
    </source>
</evidence>
<name>M7ATC8_CHEMY</name>
<keyword evidence="6" id="KW-0747">Spliceosome</keyword>
<dbReference type="PANTHER" id="PTHR14212">
    <property type="entry name" value="U4/U6-ASSOCIATED RNA SPLICING FACTOR-RELATED"/>
    <property type="match status" value="1"/>
</dbReference>
<evidence type="ECO:0000256" key="9">
    <source>
        <dbReference type="ARBA" id="ARBA00023242"/>
    </source>
</evidence>
<accession>M7ATC8</accession>
<dbReference type="GO" id="GO:0006412">
    <property type="term" value="P:translation"/>
    <property type="evidence" value="ECO:0007669"/>
    <property type="project" value="InterPro"/>
</dbReference>
<dbReference type="FunFam" id="1.20.1390.10:FF:000003">
    <property type="entry name" value="U4/U6 small nuclear ribonucleoprotein Prp3"/>
    <property type="match status" value="1"/>
</dbReference>
<keyword evidence="7" id="KW-0689">Ribosomal protein</keyword>
<keyword evidence="16" id="KW-1185">Reference proteome</keyword>
<feature type="region of interest" description="Disordered" evidence="13">
    <location>
        <begin position="363"/>
        <end position="385"/>
    </location>
</feature>
<comment type="similarity">
    <text evidence="2">Belongs to the bacterial ribosomal protein bS21 family.</text>
</comment>
<keyword evidence="4" id="KW-0597">Phosphoprotein</keyword>
<dbReference type="SUPFAM" id="SSF101233">
    <property type="entry name" value="PWI domain"/>
    <property type="match status" value="1"/>
</dbReference>
<proteinExistence type="inferred from homology"/>